<dbReference type="NCBIfam" id="TIGR02669">
    <property type="entry name" value="SpoIID_LytB"/>
    <property type="match status" value="1"/>
</dbReference>
<feature type="domain" description="Sporulation stage II protein D amidase enhancer LytB N-terminal" evidence="2">
    <location>
        <begin position="192"/>
        <end position="279"/>
    </location>
</feature>
<protein>
    <submittedName>
        <fullName evidence="3">SpoIID/LytB domain-containing protein</fullName>
    </submittedName>
</protein>
<name>A0ABW1LH14_9ACTN</name>
<comment type="caution">
    <text evidence="3">The sequence shown here is derived from an EMBL/GenBank/DDBJ whole genome shotgun (WGS) entry which is preliminary data.</text>
</comment>
<dbReference type="InterPro" id="IPR051922">
    <property type="entry name" value="Bact_Sporulation_Assoc"/>
</dbReference>
<evidence type="ECO:0000313" key="4">
    <source>
        <dbReference type="Proteomes" id="UP001596135"/>
    </source>
</evidence>
<dbReference type="Pfam" id="PF08486">
    <property type="entry name" value="SpoIID"/>
    <property type="match status" value="1"/>
</dbReference>
<keyword evidence="4" id="KW-1185">Reference proteome</keyword>
<dbReference type="PANTHER" id="PTHR30032:SF4">
    <property type="entry name" value="AMIDASE ENHANCER"/>
    <property type="match status" value="1"/>
</dbReference>
<dbReference type="RefSeq" id="WP_379152590.1">
    <property type="nucleotide sequence ID" value="NZ_JBHSRJ010000004.1"/>
</dbReference>
<gene>
    <name evidence="3" type="ORF">ACFPYL_07680</name>
</gene>
<feature type="chain" id="PRO_5045653723" evidence="1">
    <location>
        <begin position="25"/>
        <end position="395"/>
    </location>
</feature>
<dbReference type="InterPro" id="IPR013693">
    <property type="entry name" value="SpoIID/LytB_N"/>
</dbReference>
<evidence type="ECO:0000256" key="1">
    <source>
        <dbReference type="SAM" id="SignalP"/>
    </source>
</evidence>
<organism evidence="3 4">
    <name type="scientific">Nocardioides hankookensis</name>
    <dbReference type="NCBI Taxonomy" id="443157"/>
    <lineage>
        <taxon>Bacteria</taxon>
        <taxon>Bacillati</taxon>
        <taxon>Actinomycetota</taxon>
        <taxon>Actinomycetes</taxon>
        <taxon>Propionibacteriales</taxon>
        <taxon>Nocardioidaceae</taxon>
        <taxon>Nocardioides</taxon>
    </lineage>
</organism>
<evidence type="ECO:0000259" key="2">
    <source>
        <dbReference type="Pfam" id="PF08486"/>
    </source>
</evidence>
<reference evidence="4" key="1">
    <citation type="journal article" date="2019" name="Int. J. Syst. Evol. Microbiol.">
        <title>The Global Catalogue of Microorganisms (GCM) 10K type strain sequencing project: providing services to taxonomists for standard genome sequencing and annotation.</title>
        <authorList>
            <consortium name="The Broad Institute Genomics Platform"/>
            <consortium name="The Broad Institute Genome Sequencing Center for Infectious Disease"/>
            <person name="Wu L."/>
            <person name="Ma J."/>
        </authorList>
    </citation>
    <scope>NUCLEOTIDE SEQUENCE [LARGE SCALE GENOMIC DNA]</scope>
    <source>
        <strain evidence="4">CCUG 54522</strain>
    </source>
</reference>
<dbReference type="EMBL" id="JBHSRJ010000004">
    <property type="protein sequence ID" value="MFC6042949.1"/>
    <property type="molecule type" value="Genomic_DNA"/>
</dbReference>
<accession>A0ABW1LH14</accession>
<sequence length="395" mass="41728">MRRALLLACTALALVVTTAVPAGAAARGVRAWAVDGAATVTISGHGYGHGHGMSQYGAEGAARQGLTYRQIAEFYYPGTEWGTGRGRVTVQLTGDTTPQDLVVLARPGLTLRDTGVPGRTALPDNGATQWRVATGPRGVTRVSYLVKRWRTFATLKGSGEFYAGGAPITLVTPSGQHAYRGRLRTAVTSSGTRVTVNDLNLESYLRGVVPLEMPALWSPAAVQAQSVAARTYASYERAHPRSSAYQICDTSSCQVYGGYDAEHPASNAAVDATRGRILTSGGDPAFTQFGSSSGGWTSAGSVAYLPARQDPYDGWSGNPVHDWKVRLSDTDLERAWPAIGDLTRIAVTGRDGNGAWGGRVRSITLTGSKGKVTVSGDTFRSVLALRSTWITFSVG</sequence>
<keyword evidence="1" id="KW-0732">Signal</keyword>
<dbReference type="PANTHER" id="PTHR30032">
    <property type="entry name" value="N-ACETYLMURAMOYL-L-ALANINE AMIDASE-RELATED"/>
    <property type="match status" value="1"/>
</dbReference>
<proteinExistence type="predicted"/>
<evidence type="ECO:0000313" key="3">
    <source>
        <dbReference type="EMBL" id="MFC6042949.1"/>
    </source>
</evidence>
<dbReference type="Proteomes" id="UP001596135">
    <property type="component" value="Unassembled WGS sequence"/>
</dbReference>
<feature type="signal peptide" evidence="1">
    <location>
        <begin position="1"/>
        <end position="24"/>
    </location>
</feature>
<dbReference type="InterPro" id="IPR013486">
    <property type="entry name" value="SpoIID/LytB"/>
</dbReference>